<evidence type="ECO:0000313" key="2">
    <source>
        <dbReference type="EMBL" id="MBB3727707.1"/>
    </source>
</evidence>
<feature type="transmembrane region" description="Helical" evidence="1">
    <location>
        <begin position="196"/>
        <end position="215"/>
    </location>
</feature>
<dbReference type="GeneID" id="95389989"/>
<evidence type="ECO:0008006" key="4">
    <source>
        <dbReference type="Google" id="ProtNLM"/>
    </source>
</evidence>
<organism evidence="2 3">
    <name type="scientific">Nonomuraea dietziae</name>
    <dbReference type="NCBI Taxonomy" id="65515"/>
    <lineage>
        <taxon>Bacteria</taxon>
        <taxon>Bacillati</taxon>
        <taxon>Actinomycetota</taxon>
        <taxon>Actinomycetes</taxon>
        <taxon>Streptosporangiales</taxon>
        <taxon>Streptosporangiaceae</taxon>
        <taxon>Nonomuraea</taxon>
    </lineage>
</organism>
<keyword evidence="1" id="KW-0812">Transmembrane</keyword>
<feature type="transmembrane region" description="Helical" evidence="1">
    <location>
        <begin position="86"/>
        <end position="111"/>
    </location>
</feature>
<dbReference type="Proteomes" id="UP000579945">
    <property type="component" value="Unassembled WGS sequence"/>
</dbReference>
<sequence>MIALTLFRLAAFARSHRVVRALLPVLVLLALAYGVRAPLGQEVTALTDTAVLLVPLLAWSARSLLDTEPDQQRAISATAVGSPSREVAAGLLAALVVTSAFAALAVVWGLLLGVSELPSRGELAAAIALHALSALAGTALGALTSRPILPSPALSIMMLVLGFMAMLLVSLSPAAWLTVPLGGWMRAAADGLLTEGLPWLAVPSLLWPLLGLAAYTRLRRARP</sequence>
<dbReference type="EMBL" id="JACIBV010000001">
    <property type="protein sequence ID" value="MBB3727707.1"/>
    <property type="molecule type" value="Genomic_DNA"/>
</dbReference>
<proteinExistence type="predicted"/>
<name>A0A7W5UZR6_9ACTN</name>
<reference evidence="2 3" key="1">
    <citation type="submission" date="2020-08" db="EMBL/GenBank/DDBJ databases">
        <title>Sequencing the genomes of 1000 actinobacteria strains.</title>
        <authorList>
            <person name="Klenk H.-P."/>
        </authorList>
    </citation>
    <scope>NUCLEOTIDE SEQUENCE [LARGE SCALE GENOMIC DNA]</scope>
    <source>
        <strain evidence="2 3">DSM 44320</strain>
    </source>
</reference>
<feature type="transmembrane region" description="Helical" evidence="1">
    <location>
        <begin position="156"/>
        <end position="176"/>
    </location>
</feature>
<comment type="caution">
    <text evidence="2">The sequence shown here is derived from an EMBL/GenBank/DDBJ whole genome shotgun (WGS) entry which is preliminary data.</text>
</comment>
<gene>
    <name evidence="2" type="ORF">FHR33_003567</name>
</gene>
<feature type="transmembrane region" description="Helical" evidence="1">
    <location>
        <begin position="45"/>
        <end position="65"/>
    </location>
</feature>
<dbReference type="RefSeq" id="WP_183648661.1">
    <property type="nucleotide sequence ID" value="NZ_BAAAXX010000147.1"/>
</dbReference>
<accession>A0A7W5UZR6</accession>
<dbReference type="AlphaFoldDB" id="A0A7W5UZR6"/>
<keyword evidence="1" id="KW-1133">Transmembrane helix</keyword>
<evidence type="ECO:0000256" key="1">
    <source>
        <dbReference type="SAM" id="Phobius"/>
    </source>
</evidence>
<feature type="transmembrane region" description="Helical" evidence="1">
    <location>
        <begin position="123"/>
        <end position="144"/>
    </location>
</feature>
<evidence type="ECO:0000313" key="3">
    <source>
        <dbReference type="Proteomes" id="UP000579945"/>
    </source>
</evidence>
<keyword evidence="1" id="KW-0472">Membrane</keyword>
<protein>
    <recommendedName>
        <fullName evidence="4">Integral membrane protein</fullName>
    </recommendedName>
</protein>
<feature type="transmembrane region" description="Helical" evidence="1">
    <location>
        <begin position="21"/>
        <end position="39"/>
    </location>
</feature>
<keyword evidence="3" id="KW-1185">Reference proteome</keyword>